<dbReference type="RefSeq" id="WP_252804035.1">
    <property type="nucleotide sequence ID" value="NZ_BAAABM010000053.1"/>
</dbReference>
<dbReference type="Proteomes" id="UP001501822">
    <property type="component" value="Unassembled WGS sequence"/>
</dbReference>
<evidence type="ECO:0000313" key="2">
    <source>
        <dbReference type="Proteomes" id="UP001501822"/>
    </source>
</evidence>
<dbReference type="InterPro" id="IPR014710">
    <property type="entry name" value="RmlC-like_jellyroll"/>
</dbReference>
<reference evidence="1 2" key="1">
    <citation type="journal article" date="2019" name="Int. J. Syst. Evol. Microbiol.">
        <title>The Global Catalogue of Microorganisms (GCM) 10K type strain sequencing project: providing services to taxonomists for standard genome sequencing and annotation.</title>
        <authorList>
            <consortium name="The Broad Institute Genomics Platform"/>
            <consortium name="The Broad Institute Genome Sequencing Center for Infectious Disease"/>
            <person name="Wu L."/>
            <person name="Ma J."/>
        </authorList>
    </citation>
    <scope>NUCLEOTIDE SEQUENCE [LARGE SCALE GENOMIC DNA]</scope>
    <source>
        <strain evidence="1 2">JCM 3146</strain>
    </source>
</reference>
<accession>A0ABN0XAF6</accession>
<name>A0ABN0XAF6_9ACTN</name>
<gene>
    <name evidence="1" type="ORF">GCM10010151_56210</name>
</gene>
<protein>
    <submittedName>
        <fullName evidence="1">Cupin domain-containing protein</fullName>
    </submittedName>
</protein>
<organism evidence="1 2">
    <name type="scientific">Actinoallomurus spadix</name>
    <dbReference type="NCBI Taxonomy" id="79912"/>
    <lineage>
        <taxon>Bacteria</taxon>
        <taxon>Bacillati</taxon>
        <taxon>Actinomycetota</taxon>
        <taxon>Actinomycetes</taxon>
        <taxon>Streptosporangiales</taxon>
        <taxon>Thermomonosporaceae</taxon>
        <taxon>Actinoallomurus</taxon>
    </lineage>
</organism>
<sequence length="233" mass="24667">MVSPLPGAVGISGLRVYDWPTADGLCGGSPHAHLTCAEAYVVVAGEGSVQTLTCDGFAETPLTPGTVAWFTPGTVHRLVNGDGALHIVVVMQNGGLPEAGDAVFTFPPETLNDPAAYGRAATLDPAARADTARRRRDLALEGFTALRARLDDGDPAALHDFYRSAVSLKAHLFPEWEKRWQTGAFAEALRTGAQLSRLGAGDIGHLTEAAVHRLEPPPERAFGMCGRLDTYVP</sequence>
<proteinExistence type="predicted"/>
<dbReference type="InterPro" id="IPR011051">
    <property type="entry name" value="RmlC_Cupin_sf"/>
</dbReference>
<dbReference type="Gene3D" id="2.60.120.10">
    <property type="entry name" value="Jelly Rolls"/>
    <property type="match status" value="1"/>
</dbReference>
<dbReference type="SUPFAM" id="SSF51182">
    <property type="entry name" value="RmlC-like cupins"/>
    <property type="match status" value="1"/>
</dbReference>
<evidence type="ECO:0000313" key="1">
    <source>
        <dbReference type="EMBL" id="GAA0359237.1"/>
    </source>
</evidence>
<comment type="caution">
    <text evidence="1">The sequence shown here is derived from an EMBL/GenBank/DDBJ whole genome shotgun (WGS) entry which is preliminary data.</text>
</comment>
<dbReference type="EMBL" id="BAAABM010000053">
    <property type="protein sequence ID" value="GAA0359237.1"/>
    <property type="molecule type" value="Genomic_DNA"/>
</dbReference>
<keyword evidence="2" id="KW-1185">Reference proteome</keyword>